<sequence length="274" mass="31599">MEKCIDSAQSAFVPGKLISDNVLIAYEMLHTLRRKRTGKKGFMEVKLEMSKAYDRVEWGYLEEVMFHMGFTKKWVALIMRSTKKGTETFKNILKEYEKGSGQCMNFSKSTIFFSSNIAAEVKEDISNEMGKGQGRKGIHWCQWKVMCSSKKEGDHFLESRLDNSGSYVWKSIWAAKATLAKGLCWRVRTGMNISINDDAWIPNAVNFRLSTVINHMRDVKVNELIDSNRLWKRELIKNTFVEEDAERILRIPLVQTPHDDFLIWGSESSGEFSV</sequence>
<proteinExistence type="predicted"/>
<dbReference type="PANTHER" id="PTHR46890">
    <property type="entry name" value="NON-LTR RETROLELEMENT REVERSE TRANSCRIPTASE-LIKE PROTEIN-RELATED"/>
    <property type="match status" value="1"/>
</dbReference>
<protein>
    <recommendedName>
        <fullName evidence="3">Reverse transcriptase</fullName>
    </recommendedName>
</protein>
<dbReference type="EMBL" id="JARKNE010000008">
    <property type="protein sequence ID" value="KAK5811150.1"/>
    <property type="molecule type" value="Genomic_DNA"/>
</dbReference>
<keyword evidence="2" id="KW-1185">Reference proteome</keyword>
<evidence type="ECO:0008006" key="3">
    <source>
        <dbReference type="Google" id="ProtNLM"/>
    </source>
</evidence>
<comment type="caution">
    <text evidence="1">The sequence shown here is derived from an EMBL/GenBank/DDBJ whole genome shotgun (WGS) entry which is preliminary data.</text>
</comment>
<accession>A0ABR0NZ22</accession>
<reference evidence="1 2" key="1">
    <citation type="submission" date="2023-03" db="EMBL/GenBank/DDBJ databases">
        <title>WGS of Gossypium arboreum.</title>
        <authorList>
            <person name="Yu D."/>
        </authorList>
    </citation>
    <scope>NUCLEOTIDE SEQUENCE [LARGE SCALE GENOMIC DNA]</scope>
    <source>
        <tissue evidence="1">Leaf</tissue>
    </source>
</reference>
<organism evidence="1 2">
    <name type="scientific">Gossypium arboreum</name>
    <name type="common">Tree cotton</name>
    <name type="synonym">Gossypium nanking</name>
    <dbReference type="NCBI Taxonomy" id="29729"/>
    <lineage>
        <taxon>Eukaryota</taxon>
        <taxon>Viridiplantae</taxon>
        <taxon>Streptophyta</taxon>
        <taxon>Embryophyta</taxon>
        <taxon>Tracheophyta</taxon>
        <taxon>Spermatophyta</taxon>
        <taxon>Magnoliopsida</taxon>
        <taxon>eudicotyledons</taxon>
        <taxon>Gunneridae</taxon>
        <taxon>Pentapetalae</taxon>
        <taxon>rosids</taxon>
        <taxon>malvids</taxon>
        <taxon>Malvales</taxon>
        <taxon>Malvaceae</taxon>
        <taxon>Malvoideae</taxon>
        <taxon>Gossypium</taxon>
    </lineage>
</organism>
<evidence type="ECO:0000313" key="1">
    <source>
        <dbReference type="EMBL" id="KAK5811150.1"/>
    </source>
</evidence>
<gene>
    <name evidence="1" type="ORF">PVK06_026472</name>
</gene>
<evidence type="ECO:0000313" key="2">
    <source>
        <dbReference type="Proteomes" id="UP001358586"/>
    </source>
</evidence>
<name>A0ABR0NZ22_GOSAR</name>
<dbReference type="Proteomes" id="UP001358586">
    <property type="component" value="Chromosome 8"/>
</dbReference>
<dbReference type="InterPro" id="IPR052343">
    <property type="entry name" value="Retrotransposon-Effector_Assoc"/>
</dbReference>
<dbReference type="PANTHER" id="PTHR46890:SF48">
    <property type="entry name" value="RNA-DIRECTED DNA POLYMERASE"/>
    <property type="match status" value="1"/>
</dbReference>